<feature type="non-terminal residue" evidence="1">
    <location>
        <position position="1"/>
    </location>
</feature>
<accession>A0ABN7XJ25</accession>
<evidence type="ECO:0000313" key="1">
    <source>
        <dbReference type="EMBL" id="CAG8854580.1"/>
    </source>
</evidence>
<dbReference type="Proteomes" id="UP000789901">
    <property type="component" value="Unassembled WGS sequence"/>
</dbReference>
<dbReference type="EMBL" id="CAJVQB010139929">
    <property type="protein sequence ID" value="CAG8854580.1"/>
    <property type="molecule type" value="Genomic_DNA"/>
</dbReference>
<keyword evidence="2" id="KW-1185">Reference proteome</keyword>
<reference evidence="1 2" key="1">
    <citation type="submission" date="2021-06" db="EMBL/GenBank/DDBJ databases">
        <authorList>
            <person name="Kallberg Y."/>
            <person name="Tangrot J."/>
            <person name="Rosling A."/>
        </authorList>
    </citation>
    <scope>NUCLEOTIDE SEQUENCE [LARGE SCALE GENOMIC DNA]</scope>
    <source>
        <strain evidence="1 2">120-4 pot B 10/14</strain>
    </source>
</reference>
<sequence length="48" mass="5596">QLCPESKYFISIQIQAGSLRFNNLFFTCIKREPLRSLAQLTVNISRHI</sequence>
<comment type="caution">
    <text evidence="1">The sequence shown here is derived from an EMBL/GenBank/DDBJ whole genome shotgun (WGS) entry which is preliminary data.</text>
</comment>
<protein>
    <submittedName>
        <fullName evidence="1">39826_t:CDS:1</fullName>
    </submittedName>
</protein>
<feature type="non-terminal residue" evidence="1">
    <location>
        <position position="48"/>
    </location>
</feature>
<gene>
    <name evidence="1" type="ORF">GMARGA_LOCUS43401</name>
</gene>
<evidence type="ECO:0000313" key="2">
    <source>
        <dbReference type="Proteomes" id="UP000789901"/>
    </source>
</evidence>
<proteinExistence type="predicted"/>
<name>A0ABN7XJ25_GIGMA</name>
<organism evidence="1 2">
    <name type="scientific">Gigaspora margarita</name>
    <dbReference type="NCBI Taxonomy" id="4874"/>
    <lineage>
        <taxon>Eukaryota</taxon>
        <taxon>Fungi</taxon>
        <taxon>Fungi incertae sedis</taxon>
        <taxon>Mucoromycota</taxon>
        <taxon>Glomeromycotina</taxon>
        <taxon>Glomeromycetes</taxon>
        <taxon>Diversisporales</taxon>
        <taxon>Gigasporaceae</taxon>
        <taxon>Gigaspora</taxon>
    </lineage>
</organism>